<dbReference type="PANTHER" id="PTHR46797">
    <property type="entry name" value="HTH-TYPE TRANSCRIPTIONAL REGULATOR"/>
    <property type="match status" value="1"/>
</dbReference>
<sequence>MVAENIDPLLESLARVVRLHRRAAGLSQEELAHNIGRSMRYISLIESRRHQPSLDTLKRLSDGLELTLSQLIIEVEEDAKQHALTKGN</sequence>
<feature type="domain" description="HTH cro/C1-type" evidence="2">
    <location>
        <begin position="17"/>
        <end position="71"/>
    </location>
</feature>
<evidence type="ECO:0000313" key="4">
    <source>
        <dbReference type="Proteomes" id="UP000070371"/>
    </source>
</evidence>
<dbReference type="GO" id="GO:0003700">
    <property type="term" value="F:DNA-binding transcription factor activity"/>
    <property type="evidence" value="ECO:0007669"/>
    <property type="project" value="TreeGrafter"/>
</dbReference>
<dbReference type="InterPro" id="IPR001387">
    <property type="entry name" value="Cro/C1-type_HTH"/>
</dbReference>
<evidence type="ECO:0000256" key="1">
    <source>
        <dbReference type="ARBA" id="ARBA00023125"/>
    </source>
</evidence>
<dbReference type="OrthoDB" id="9815697at2"/>
<proteinExistence type="predicted"/>
<dbReference type="PROSITE" id="PS50943">
    <property type="entry name" value="HTH_CROC1"/>
    <property type="match status" value="1"/>
</dbReference>
<dbReference type="KEGG" id="hat:RC74_15970"/>
<dbReference type="EMBL" id="CP014327">
    <property type="protein sequence ID" value="AML52566.1"/>
    <property type="molecule type" value="Genomic_DNA"/>
</dbReference>
<dbReference type="Gene3D" id="1.10.260.40">
    <property type="entry name" value="lambda repressor-like DNA-binding domains"/>
    <property type="match status" value="1"/>
</dbReference>
<accession>A0A126V3X0</accession>
<dbReference type="GO" id="GO:0003677">
    <property type="term" value="F:DNA binding"/>
    <property type="evidence" value="ECO:0007669"/>
    <property type="project" value="UniProtKB-KW"/>
</dbReference>
<dbReference type="Pfam" id="PF13560">
    <property type="entry name" value="HTH_31"/>
    <property type="match status" value="1"/>
</dbReference>
<dbReference type="SUPFAM" id="SSF47413">
    <property type="entry name" value="lambda repressor-like DNA-binding domains"/>
    <property type="match status" value="1"/>
</dbReference>
<dbReference type="GO" id="GO:0005829">
    <property type="term" value="C:cytosol"/>
    <property type="evidence" value="ECO:0007669"/>
    <property type="project" value="TreeGrafter"/>
</dbReference>
<keyword evidence="4" id="KW-1185">Reference proteome</keyword>
<name>A0A126V3X0_9RHOB</name>
<reference evidence="3 4" key="1">
    <citation type="submission" date="2016-02" db="EMBL/GenBank/DDBJ databases">
        <title>Complete genome sequence of Halocynthiibacter arcticus PAMC 20958t from arctic marine sediment.</title>
        <authorList>
            <person name="Lee Y.M."/>
            <person name="Baek K."/>
            <person name="Lee H.K."/>
            <person name="Shin S.C."/>
        </authorList>
    </citation>
    <scope>NUCLEOTIDE SEQUENCE [LARGE SCALE GENOMIC DNA]</scope>
    <source>
        <strain evidence="3">PAMC 20958</strain>
    </source>
</reference>
<evidence type="ECO:0000259" key="2">
    <source>
        <dbReference type="PROSITE" id="PS50943"/>
    </source>
</evidence>
<dbReference type="SMART" id="SM00530">
    <property type="entry name" value="HTH_XRE"/>
    <property type="match status" value="1"/>
</dbReference>
<keyword evidence="1" id="KW-0238">DNA-binding</keyword>
<dbReference type="PANTHER" id="PTHR46797:SF1">
    <property type="entry name" value="METHYLPHOSPHONATE SYNTHASE"/>
    <property type="match status" value="1"/>
</dbReference>
<gene>
    <name evidence="3" type="ORF">RC74_15970</name>
</gene>
<protein>
    <recommendedName>
        <fullName evidence="2">HTH cro/C1-type domain-containing protein</fullName>
    </recommendedName>
</protein>
<organism evidence="3 4">
    <name type="scientific">Falsihalocynthiibacter arcticus</name>
    <dbReference type="NCBI Taxonomy" id="1579316"/>
    <lineage>
        <taxon>Bacteria</taxon>
        <taxon>Pseudomonadati</taxon>
        <taxon>Pseudomonadota</taxon>
        <taxon>Alphaproteobacteria</taxon>
        <taxon>Rhodobacterales</taxon>
        <taxon>Roseobacteraceae</taxon>
        <taxon>Falsihalocynthiibacter</taxon>
    </lineage>
</organism>
<dbReference type="Proteomes" id="UP000070371">
    <property type="component" value="Chromosome"/>
</dbReference>
<dbReference type="RefSeq" id="WP_039002266.1">
    <property type="nucleotide sequence ID" value="NZ_CP014327.1"/>
</dbReference>
<dbReference type="InterPro" id="IPR050807">
    <property type="entry name" value="TransReg_Diox_bact_type"/>
</dbReference>
<dbReference type="InterPro" id="IPR010982">
    <property type="entry name" value="Lambda_DNA-bd_dom_sf"/>
</dbReference>
<dbReference type="AlphaFoldDB" id="A0A126V3X0"/>
<evidence type="ECO:0000313" key="3">
    <source>
        <dbReference type="EMBL" id="AML52566.1"/>
    </source>
</evidence>
<dbReference type="STRING" id="1579316.RC74_15970"/>
<dbReference type="CDD" id="cd00093">
    <property type="entry name" value="HTH_XRE"/>
    <property type="match status" value="1"/>
</dbReference>